<protein>
    <recommendedName>
        <fullName evidence="3">DUF218 domain-containing protein</fullName>
    </recommendedName>
</protein>
<dbReference type="HOGENOM" id="CLU_048479_1_0_1"/>
<dbReference type="EMBL" id="KB822719">
    <property type="protein sequence ID" value="ETN41292.1"/>
    <property type="molecule type" value="Genomic_DNA"/>
</dbReference>
<proteinExistence type="predicted"/>
<dbReference type="OrthoDB" id="4347at2759"/>
<dbReference type="InterPro" id="IPR055323">
    <property type="entry name" value="C57A10.07/YOR238W"/>
</dbReference>
<dbReference type="GO" id="GO:0005737">
    <property type="term" value="C:cytoplasm"/>
    <property type="evidence" value="ECO:0007669"/>
    <property type="project" value="TreeGrafter"/>
</dbReference>
<dbReference type="AlphaFoldDB" id="W2RXX3"/>
<dbReference type="VEuPathDB" id="FungiDB:HMPREF1541_03227"/>
<keyword evidence="2" id="KW-1185">Reference proteome</keyword>
<evidence type="ECO:0008006" key="3">
    <source>
        <dbReference type="Google" id="ProtNLM"/>
    </source>
</evidence>
<reference evidence="1 2" key="1">
    <citation type="submission" date="2013-03" db="EMBL/GenBank/DDBJ databases">
        <title>The Genome Sequence of Phialophora europaea CBS 101466.</title>
        <authorList>
            <consortium name="The Broad Institute Genomics Platform"/>
            <person name="Cuomo C."/>
            <person name="de Hoog S."/>
            <person name="Gorbushina A."/>
            <person name="Walker B."/>
            <person name="Young S.K."/>
            <person name="Zeng Q."/>
            <person name="Gargeya S."/>
            <person name="Fitzgerald M."/>
            <person name="Haas B."/>
            <person name="Abouelleil A."/>
            <person name="Allen A.W."/>
            <person name="Alvarado L."/>
            <person name="Arachchi H.M."/>
            <person name="Berlin A.M."/>
            <person name="Chapman S.B."/>
            <person name="Gainer-Dewar J."/>
            <person name="Goldberg J."/>
            <person name="Griggs A."/>
            <person name="Gujja S."/>
            <person name="Hansen M."/>
            <person name="Howarth C."/>
            <person name="Imamovic A."/>
            <person name="Ireland A."/>
            <person name="Larimer J."/>
            <person name="McCowan C."/>
            <person name="Murphy C."/>
            <person name="Pearson M."/>
            <person name="Poon T.W."/>
            <person name="Priest M."/>
            <person name="Roberts A."/>
            <person name="Saif S."/>
            <person name="Shea T."/>
            <person name="Sisk P."/>
            <person name="Sykes S."/>
            <person name="Wortman J."/>
            <person name="Nusbaum C."/>
            <person name="Birren B."/>
        </authorList>
    </citation>
    <scope>NUCLEOTIDE SEQUENCE [LARGE SCALE GENOMIC DNA]</scope>
    <source>
        <strain evidence="1 2">CBS 101466</strain>
    </source>
</reference>
<dbReference type="RefSeq" id="XP_008715801.1">
    <property type="nucleotide sequence ID" value="XM_008717579.1"/>
</dbReference>
<dbReference type="PANTHER" id="PTHR28110">
    <property type="entry name" value="TRANSMEMBRANE PROTEIN"/>
    <property type="match status" value="1"/>
</dbReference>
<sequence length="310" mass="34129">MASPGASPRTLVVVCCHAIYLGPSTPNPNAGNDEHAEWLIESFQAGETQTFIRHIEAGVTQLGECLGHGEDAILVFSGGATKTHRGCSRTEGQSYLQPKHENDPGVGSSIIQDLALARGLFGLDTGSPALRQRIFPETWATDSYQNILLSLIQFPLFVRQSSARSLKFEVSSSDPLSANVPSRSQWPHKLIIVSHDFKKSRFLNLHLPAIAAPLVSVEYIGIDPPLDEEGLAKLVEGDRRRGFGAWRDDLKGTGTLLQGKRLERGWNEAAFVAAVVDENELWSEEDKRRLKQLVRGEEDVLWPESWDVAA</sequence>
<dbReference type="GeneID" id="19970566"/>
<accession>W2RXX3</accession>
<dbReference type="FunCoup" id="W2RXX3">
    <property type="interactions" value="52"/>
</dbReference>
<name>W2RXX3_CYPE1</name>
<evidence type="ECO:0000313" key="1">
    <source>
        <dbReference type="EMBL" id="ETN41292.1"/>
    </source>
</evidence>
<dbReference type="PANTHER" id="PTHR28110:SF1">
    <property type="entry name" value="TRANSMEMBRANE PROTEIN"/>
    <property type="match status" value="1"/>
</dbReference>
<dbReference type="Proteomes" id="UP000030752">
    <property type="component" value="Unassembled WGS sequence"/>
</dbReference>
<gene>
    <name evidence="1" type="ORF">HMPREF1541_03227</name>
</gene>
<dbReference type="InParanoid" id="W2RXX3"/>
<organism evidence="1 2">
    <name type="scientific">Cyphellophora europaea (strain CBS 101466)</name>
    <name type="common">Phialophora europaea</name>
    <dbReference type="NCBI Taxonomy" id="1220924"/>
    <lineage>
        <taxon>Eukaryota</taxon>
        <taxon>Fungi</taxon>
        <taxon>Dikarya</taxon>
        <taxon>Ascomycota</taxon>
        <taxon>Pezizomycotina</taxon>
        <taxon>Eurotiomycetes</taxon>
        <taxon>Chaetothyriomycetidae</taxon>
        <taxon>Chaetothyriales</taxon>
        <taxon>Cyphellophoraceae</taxon>
        <taxon>Cyphellophora</taxon>
    </lineage>
</organism>
<evidence type="ECO:0000313" key="2">
    <source>
        <dbReference type="Proteomes" id="UP000030752"/>
    </source>
</evidence>
<dbReference type="eggNOG" id="KOG4533">
    <property type="taxonomic scope" value="Eukaryota"/>
</dbReference>